<name>A0A6L6XP60_9ACTN</name>
<evidence type="ECO:0000313" key="1">
    <source>
        <dbReference type="EMBL" id="MVQ48537.1"/>
    </source>
</evidence>
<dbReference type="AlphaFoldDB" id="A0A6L6XP60"/>
<reference evidence="1 2" key="1">
    <citation type="submission" date="2019-12" db="EMBL/GenBank/DDBJ databases">
        <authorList>
            <person name="Huq M.A."/>
        </authorList>
    </citation>
    <scope>NUCLEOTIDE SEQUENCE [LARGE SCALE GENOMIC DNA]</scope>
    <source>
        <strain evidence="1 2">MAH-18</strain>
    </source>
</reference>
<dbReference type="SUPFAM" id="SSF53335">
    <property type="entry name" value="S-adenosyl-L-methionine-dependent methyltransferases"/>
    <property type="match status" value="1"/>
</dbReference>
<gene>
    <name evidence="1" type="ORF">GON03_05045</name>
</gene>
<dbReference type="GO" id="GO:0032259">
    <property type="term" value="P:methylation"/>
    <property type="evidence" value="ECO:0007669"/>
    <property type="project" value="UniProtKB-KW"/>
</dbReference>
<keyword evidence="1" id="KW-0489">Methyltransferase</keyword>
<dbReference type="InterPro" id="IPR029063">
    <property type="entry name" value="SAM-dependent_MTases_sf"/>
</dbReference>
<protein>
    <submittedName>
        <fullName evidence="1">Methyltransferase domain-containing protein</fullName>
    </submittedName>
</protein>
<proteinExistence type="predicted"/>
<comment type="caution">
    <text evidence="1">The sequence shown here is derived from an EMBL/GenBank/DDBJ whole genome shotgun (WGS) entry which is preliminary data.</text>
</comment>
<dbReference type="Proteomes" id="UP000473525">
    <property type="component" value="Unassembled WGS sequence"/>
</dbReference>
<organism evidence="1 2">
    <name type="scientific">Nocardioides agri</name>
    <dbReference type="NCBI Taxonomy" id="2682843"/>
    <lineage>
        <taxon>Bacteria</taxon>
        <taxon>Bacillati</taxon>
        <taxon>Actinomycetota</taxon>
        <taxon>Actinomycetes</taxon>
        <taxon>Propionibacteriales</taxon>
        <taxon>Nocardioidaceae</taxon>
        <taxon>Nocardioides</taxon>
    </lineage>
</organism>
<evidence type="ECO:0000313" key="2">
    <source>
        <dbReference type="Proteomes" id="UP000473525"/>
    </source>
</evidence>
<dbReference type="Gene3D" id="3.40.50.150">
    <property type="entry name" value="Vaccinia Virus protein VP39"/>
    <property type="match status" value="1"/>
</dbReference>
<dbReference type="Pfam" id="PF13489">
    <property type="entry name" value="Methyltransf_23"/>
    <property type="match status" value="1"/>
</dbReference>
<dbReference type="EMBL" id="WSEK01000004">
    <property type="protein sequence ID" value="MVQ48537.1"/>
    <property type="molecule type" value="Genomic_DNA"/>
</dbReference>
<keyword evidence="2" id="KW-1185">Reference proteome</keyword>
<dbReference type="RefSeq" id="WP_157340781.1">
    <property type="nucleotide sequence ID" value="NZ_WSEK01000004.1"/>
</dbReference>
<dbReference type="GO" id="GO:0008168">
    <property type="term" value="F:methyltransferase activity"/>
    <property type="evidence" value="ECO:0007669"/>
    <property type="project" value="UniProtKB-KW"/>
</dbReference>
<sequence>MEPCRACGSATAPFATDVVLGHVDASYEQCDTCGGVQAVEVTWLEEAYSSAIARLDVGLLDRCQILSSITAAVLRTRRLRSGTFLDWAGGYGTMTRLMRDRGYHFSHTDPMASNVFADGFDVAGPDGGRFDLVTAFEVLEHLTDPVESLRPVADATDLLLTTTQVLPQPAPQPSEWWYYTLESGQHITFYTRRGLEGLAERLGFDGVVSGGFVHLFHRGPVSALTRFAVQHPGVAYGLGHLAAFADRRHSLLAADLEQAKAAASQSG</sequence>
<accession>A0A6L6XP60</accession>
<keyword evidence="1" id="KW-0808">Transferase</keyword>